<dbReference type="GO" id="GO:0003676">
    <property type="term" value="F:nucleic acid binding"/>
    <property type="evidence" value="ECO:0007669"/>
    <property type="project" value="InterPro"/>
</dbReference>
<evidence type="ECO:0000256" key="4">
    <source>
        <dbReference type="ARBA" id="ARBA00013682"/>
    </source>
</evidence>
<reference evidence="9 10" key="1">
    <citation type="journal article" date="2014" name="Genome Announc.">
        <title>Genome Sequence of Gammaproteobacterial Pseudohaliea rubra Type Strain DSM 19751, Isolated from Coastal Seawater of the Mediterranean Sea.</title>
        <authorList>
            <person name="Spring S."/>
            <person name="Fiebig A."/>
            <person name="Riedel T."/>
            <person name="Goker M."/>
            <person name="Klenk H.P."/>
        </authorList>
    </citation>
    <scope>NUCLEOTIDE SEQUENCE [LARGE SCALE GENOMIC DNA]</scope>
    <source>
        <strain evidence="9 10">DSM 19751</strain>
    </source>
</reference>
<dbReference type="GO" id="GO:0052913">
    <property type="term" value="F:16S rRNA (guanine(966)-N(2))-methyltransferase activity"/>
    <property type="evidence" value="ECO:0007669"/>
    <property type="project" value="UniProtKB-EC"/>
</dbReference>
<dbReference type="Proteomes" id="UP000029640">
    <property type="component" value="Unassembled WGS sequence"/>
</dbReference>
<organism evidence="9 10">
    <name type="scientific">Pseudohaliea rubra DSM 19751</name>
    <dbReference type="NCBI Taxonomy" id="1265313"/>
    <lineage>
        <taxon>Bacteria</taxon>
        <taxon>Pseudomonadati</taxon>
        <taxon>Pseudomonadota</taxon>
        <taxon>Gammaproteobacteria</taxon>
        <taxon>Cellvibrionales</taxon>
        <taxon>Halieaceae</taxon>
        <taxon>Pseudohaliea</taxon>
    </lineage>
</organism>
<dbReference type="PANTHER" id="PTHR43542">
    <property type="entry name" value="METHYLTRANSFERASE"/>
    <property type="match status" value="1"/>
</dbReference>
<keyword evidence="8" id="KW-0949">S-adenosyl-L-methionine</keyword>
<dbReference type="PROSITE" id="PS00092">
    <property type="entry name" value="N6_MTASE"/>
    <property type="match status" value="1"/>
</dbReference>
<dbReference type="EMBL" id="AUVB01000035">
    <property type="protein sequence ID" value="KGE04190.1"/>
    <property type="molecule type" value="Genomic_DNA"/>
</dbReference>
<keyword evidence="10" id="KW-1185">Reference proteome</keyword>
<dbReference type="InterPro" id="IPR029063">
    <property type="entry name" value="SAM-dependent_MTases_sf"/>
</dbReference>
<evidence type="ECO:0000313" key="9">
    <source>
        <dbReference type="EMBL" id="KGE04190.1"/>
    </source>
</evidence>
<comment type="similarity">
    <text evidence="2 8">Belongs to the methyltransferase superfamily. RsmD family.</text>
</comment>
<dbReference type="PANTHER" id="PTHR43542:SF1">
    <property type="entry name" value="METHYLTRANSFERASE"/>
    <property type="match status" value="1"/>
</dbReference>
<evidence type="ECO:0000256" key="7">
    <source>
        <dbReference type="ARBA" id="ARBA00048326"/>
    </source>
</evidence>
<dbReference type="InterPro" id="IPR002052">
    <property type="entry name" value="DNA_methylase_N6_adenine_CS"/>
</dbReference>
<evidence type="ECO:0000256" key="1">
    <source>
        <dbReference type="ARBA" id="ARBA00002649"/>
    </source>
</evidence>
<proteinExistence type="inferred from homology"/>
<dbReference type="AlphaFoldDB" id="A0A095VS51"/>
<dbReference type="InterPro" id="IPR004398">
    <property type="entry name" value="RNA_MeTrfase_RsmD"/>
</dbReference>
<dbReference type="PATRIC" id="fig|1265313.6.peg.1203"/>
<dbReference type="EC" id="2.1.1.171" evidence="3 8"/>
<evidence type="ECO:0000256" key="3">
    <source>
        <dbReference type="ARBA" id="ARBA00012141"/>
    </source>
</evidence>
<dbReference type="NCBIfam" id="TIGR00095">
    <property type="entry name" value="16S rRNA (guanine(966)-N(2))-methyltransferase RsmD"/>
    <property type="match status" value="1"/>
</dbReference>
<keyword evidence="8" id="KW-0698">rRNA processing</keyword>
<sequence length="168" mass="18080">MADRPGLRPTADRVRETLFNWLQAVVPGARCLDLFAGSGALGLEALSRGAGAVTFVDSDRQAMDRLCAVLDSLDARDRADCRCERAERFLSHGSGPFDVVFLDPPFAGDALARASASLTPLCHSDSLVYVETDQRDPAALLPDSWTCHRNGRSGGVQFGLYRPFVAPG</sequence>
<evidence type="ECO:0000313" key="10">
    <source>
        <dbReference type="Proteomes" id="UP000029640"/>
    </source>
</evidence>
<accession>A0A095VS51</accession>
<dbReference type="Pfam" id="PF03602">
    <property type="entry name" value="Cons_hypoth95"/>
    <property type="match status" value="1"/>
</dbReference>
<keyword evidence="5 8" id="KW-0489">Methyltransferase</keyword>
<gene>
    <name evidence="9" type="ORF">HRUBRA_01219</name>
</gene>
<comment type="function">
    <text evidence="1 8">Specifically methylates the guanine in position 966 of 16S rRNA in the assembled 30S particle.</text>
</comment>
<comment type="catalytic activity">
    <reaction evidence="7 8">
        <text>guanosine(966) in 16S rRNA + S-adenosyl-L-methionine = N(2)-methylguanosine(966) in 16S rRNA + S-adenosyl-L-homocysteine + H(+)</text>
        <dbReference type="Rhea" id="RHEA:23548"/>
        <dbReference type="Rhea" id="RHEA-COMP:10211"/>
        <dbReference type="Rhea" id="RHEA-COMP:10212"/>
        <dbReference type="ChEBI" id="CHEBI:15378"/>
        <dbReference type="ChEBI" id="CHEBI:57856"/>
        <dbReference type="ChEBI" id="CHEBI:59789"/>
        <dbReference type="ChEBI" id="CHEBI:74269"/>
        <dbReference type="ChEBI" id="CHEBI:74481"/>
        <dbReference type="EC" id="2.1.1.171"/>
    </reaction>
</comment>
<dbReference type="PIRSF" id="PIRSF004553">
    <property type="entry name" value="CHP00095"/>
    <property type="match status" value="1"/>
</dbReference>
<dbReference type="CDD" id="cd02440">
    <property type="entry name" value="AdoMet_MTases"/>
    <property type="match status" value="1"/>
</dbReference>
<dbReference type="SUPFAM" id="SSF53335">
    <property type="entry name" value="S-adenosyl-L-methionine-dependent methyltransferases"/>
    <property type="match status" value="1"/>
</dbReference>
<name>A0A095VS51_9GAMM</name>
<evidence type="ECO:0000256" key="6">
    <source>
        <dbReference type="ARBA" id="ARBA00022679"/>
    </source>
</evidence>
<evidence type="ECO:0000256" key="2">
    <source>
        <dbReference type="ARBA" id="ARBA00005269"/>
    </source>
</evidence>
<dbReference type="STRING" id="1265313.HRUBRA_01219"/>
<dbReference type="HOGENOM" id="CLU_075826_2_2_6"/>
<keyword evidence="6 8" id="KW-0808">Transferase</keyword>
<comment type="caution">
    <text evidence="9">The sequence shown here is derived from an EMBL/GenBank/DDBJ whole genome shotgun (WGS) entry which is preliminary data.</text>
</comment>
<dbReference type="Gene3D" id="3.40.50.150">
    <property type="entry name" value="Vaccinia Virus protein VP39"/>
    <property type="match status" value="1"/>
</dbReference>
<dbReference type="eggNOG" id="COG0742">
    <property type="taxonomic scope" value="Bacteria"/>
</dbReference>
<protein>
    <recommendedName>
        <fullName evidence="4 8">Ribosomal RNA small subunit methyltransferase D</fullName>
        <ecNumber evidence="3 8">2.1.1.171</ecNumber>
    </recommendedName>
</protein>
<evidence type="ECO:0000256" key="5">
    <source>
        <dbReference type="ARBA" id="ARBA00022603"/>
    </source>
</evidence>
<evidence type="ECO:0000256" key="8">
    <source>
        <dbReference type="PIRNR" id="PIRNR004553"/>
    </source>
</evidence>